<dbReference type="AlphaFoldDB" id="A0A9D3PK12"/>
<evidence type="ECO:0000256" key="1">
    <source>
        <dbReference type="SAM" id="MobiDB-lite"/>
    </source>
</evidence>
<comment type="caution">
    <text evidence="3">The sequence shown here is derived from an EMBL/GenBank/DDBJ whole genome shotgun (WGS) entry which is preliminary data.</text>
</comment>
<name>A0A9D3PK12_MEGAT</name>
<dbReference type="OrthoDB" id="8953785at2759"/>
<dbReference type="Gene3D" id="2.60.40.10">
    <property type="entry name" value="Immunoglobulins"/>
    <property type="match status" value="1"/>
</dbReference>
<reference evidence="3" key="1">
    <citation type="submission" date="2021-01" db="EMBL/GenBank/DDBJ databases">
        <authorList>
            <person name="Zahm M."/>
            <person name="Roques C."/>
            <person name="Cabau C."/>
            <person name="Klopp C."/>
            <person name="Donnadieu C."/>
            <person name="Jouanno E."/>
            <person name="Lampietro C."/>
            <person name="Louis A."/>
            <person name="Herpin A."/>
            <person name="Echchiki A."/>
            <person name="Berthelot C."/>
            <person name="Parey E."/>
            <person name="Roest-Crollius H."/>
            <person name="Braasch I."/>
            <person name="Postlethwait J."/>
            <person name="Bobe J."/>
            <person name="Montfort J."/>
            <person name="Bouchez O."/>
            <person name="Begum T."/>
            <person name="Mejri S."/>
            <person name="Adams A."/>
            <person name="Chen W.-J."/>
            <person name="Guiguen Y."/>
        </authorList>
    </citation>
    <scope>NUCLEOTIDE SEQUENCE</scope>
    <source>
        <strain evidence="3">YG-15Mar2019-1</strain>
        <tissue evidence="3">Brain</tissue>
    </source>
</reference>
<evidence type="ECO:0000256" key="2">
    <source>
        <dbReference type="SAM" id="Phobius"/>
    </source>
</evidence>
<organism evidence="3 4">
    <name type="scientific">Megalops atlanticus</name>
    <name type="common">Tarpon</name>
    <name type="synonym">Clupea gigantea</name>
    <dbReference type="NCBI Taxonomy" id="7932"/>
    <lineage>
        <taxon>Eukaryota</taxon>
        <taxon>Metazoa</taxon>
        <taxon>Chordata</taxon>
        <taxon>Craniata</taxon>
        <taxon>Vertebrata</taxon>
        <taxon>Euteleostomi</taxon>
        <taxon>Actinopterygii</taxon>
        <taxon>Neopterygii</taxon>
        <taxon>Teleostei</taxon>
        <taxon>Elopiformes</taxon>
        <taxon>Megalopidae</taxon>
        <taxon>Megalops</taxon>
    </lineage>
</organism>
<dbReference type="EMBL" id="JAFDVH010000017">
    <property type="protein sequence ID" value="KAG7462044.1"/>
    <property type="molecule type" value="Genomic_DNA"/>
</dbReference>
<evidence type="ECO:0000313" key="3">
    <source>
        <dbReference type="EMBL" id="KAG7462044.1"/>
    </source>
</evidence>
<keyword evidence="2" id="KW-1133">Transmembrane helix</keyword>
<dbReference type="InterPro" id="IPR013783">
    <property type="entry name" value="Ig-like_fold"/>
</dbReference>
<sequence>MHIAVSALICCTFTFVAKAMWIMWMFWILLRVLCFADLSLAALFSEHKEVCYGKDFSITEVRIKKISFTPLSPRGPQRIVVENETAVDPRYRWDEKTLEVPEVTEKDQGVFTFSRGRGLFDYKSVRLTVKDCSRKLYVHFGDYLRLELHHSAALLEFLPEGSVSQPVTVWEKTEPKKVGERYENQYWSLGSVTGADMGYYTARDANRKFISRTKVILEVKYETSRLSSGDTFSLPLRLPTSQVQLYFTPINDHTKLVLVRNGIVEEDQEEFWARTSVESGEIIIENVKPSDSGDYEIQDKRRNVISVTTLEVEPPPHSKYLPLIALVGVVVLLCICIKRRCCRKKPVQTCAQGQPAAYGEVSAYAHPVPPSVPSQPQWSGMQTNVNPSPASGRYTPVKGNTPRPSPAAGRRPWEEAAGSRPTEVDGGTPKPPTSARMQTPQDPPSVSAQESEGFYPSFPINKDCLRSSDAGIQFEFWKGHQSDDDFSTLPLNEDTSQKCSVYASDKLNFL</sequence>
<dbReference type="Proteomes" id="UP001046870">
    <property type="component" value="Chromosome 17"/>
</dbReference>
<keyword evidence="4" id="KW-1185">Reference proteome</keyword>
<keyword evidence="2" id="KW-0472">Membrane</keyword>
<gene>
    <name evidence="3" type="ORF">MATL_G00198330</name>
</gene>
<feature type="compositionally biased region" description="Polar residues" evidence="1">
    <location>
        <begin position="378"/>
        <end position="389"/>
    </location>
</feature>
<keyword evidence="2" id="KW-0812">Transmembrane</keyword>
<feature type="region of interest" description="Disordered" evidence="1">
    <location>
        <begin position="368"/>
        <end position="454"/>
    </location>
</feature>
<feature type="compositionally biased region" description="Polar residues" evidence="1">
    <location>
        <begin position="435"/>
        <end position="450"/>
    </location>
</feature>
<accession>A0A9D3PK12</accession>
<proteinExistence type="predicted"/>
<feature type="transmembrane region" description="Helical" evidence="2">
    <location>
        <begin position="320"/>
        <end position="337"/>
    </location>
</feature>
<protein>
    <submittedName>
        <fullName evidence="3">Uncharacterized protein</fullName>
    </submittedName>
</protein>
<evidence type="ECO:0000313" key="4">
    <source>
        <dbReference type="Proteomes" id="UP001046870"/>
    </source>
</evidence>
<feature type="transmembrane region" description="Helical" evidence="2">
    <location>
        <begin position="7"/>
        <end position="30"/>
    </location>
</feature>